<sequence length="101" mass="11052">MLLNGKVFPTQAGTVDEIVAVMHRWAADDGAEGPQVLTNRAFAVLTPGPPPLITGRRFPYIARRPPTGARRTARCATEKHVAAARACRLVLTVVMRHEERP</sequence>
<dbReference type="EMBL" id="BOMH01000068">
    <property type="protein sequence ID" value="GID69829.1"/>
    <property type="molecule type" value="Genomic_DNA"/>
</dbReference>
<proteinExistence type="predicted"/>
<dbReference type="RefSeq" id="WP_203752758.1">
    <property type="nucleotide sequence ID" value="NZ_BAAAUC010000024.1"/>
</dbReference>
<keyword evidence="2" id="KW-1185">Reference proteome</keyword>
<dbReference type="AlphaFoldDB" id="A0A919MBP6"/>
<evidence type="ECO:0000313" key="1">
    <source>
        <dbReference type="EMBL" id="GID69829.1"/>
    </source>
</evidence>
<reference evidence="1" key="1">
    <citation type="submission" date="2021-01" db="EMBL/GenBank/DDBJ databases">
        <title>Whole genome shotgun sequence of Actinoplanes cyaneus NBRC 14990.</title>
        <authorList>
            <person name="Komaki H."/>
            <person name="Tamura T."/>
        </authorList>
    </citation>
    <scope>NUCLEOTIDE SEQUENCE</scope>
    <source>
        <strain evidence="1">NBRC 14990</strain>
    </source>
</reference>
<comment type="caution">
    <text evidence="1">The sequence shown here is derived from an EMBL/GenBank/DDBJ whole genome shotgun (WGS) entry which is preliminary data.</text>
</comment>
<protein>
    <submittedName>
        <fullName evidence="1">Uncharacterized protein</fullName>
    </submittedName>
</protein>
<dbReference type="Proteomes" id="UP000619479">
    <property type="component" value="Unassembled WGS sequence"/>
</dbReference>
<gene>
    <name evidence="1" type="ORF">Acy02nite_77100</name>
</gene>
<accession>A0A919MBP6</accession>
<organism evidence="1 2">
    <name type="scientific">Actinoplanes cyaneus</name>
    <dbReference type="NCBI Taxonomy" id="52696"/>
    <lineage>
        <taxon>Bacteria</taxon>
        <taxon>Bacillati</taxon>
        <taxon>Actinomycetota</taxon>
        <taxon>Actinomycetes</taxon>
        <taxon>Micromonosporales</taxon>
        <taxon>Micromonosporaceae</taxon>
        <taxon>Actinoplanes</taxon>
    </lineage>
</organism>
<evidence type="ECO:0000313" key="2">
    <source>
        <dbReference type="Proteomes" id="UP000619479"/>
    </source>
</evidence>
<name>A0A919MBP6_9ACTN</name>